<dbReference type="GO" id="GO:0008270">
    <property type="term" value="F:zinc ion binding"/>
    <property type="evidence" value="ECO:0007669"/>
    <property type="project" value="UniProtKB-KW"/>
</dbReference>
<feature type="domain" description="C2H2-type" evidence="15">
    <location>
        <begin position="203"/>
        <end position="229"/>
    </location>
</feature>
<evidence type="ECO:0000256" key="6">
    <source>
        <dbReference type="ARBA" id="ARBA00022492"/>
    </source>
</evidence>
<evidence type="ECO:0000256" key="8">
    <source>
        <dbReference type="ARBA" id="ARBA00022737"/>
    </source>
</evidence>
<evidence type="ECO:0000256" key="5">
    <source>
        <dbReference type="ARBA" id="ARBA00022473"/>
    </source>
</evidence>
<keyword evidence="6" id="KW-0302">Gap protein</keyword>
<dbReference type="GO" id="GO:0005634">
    <property type="term" value="C:nucleus"/>
    <property type="evidence" value="ECO:0007669"/>
    <property type="project" value="UniProtKB-SubCell"/>
</dbReference>
<dbReference type="EMBL" id="JALNTZ010000005">
    <property type="protein sequence ID" value="KAJ3651359.1"/>
    <property type="molecule type" value="Genomic_DNA"/>
</dbReference>
<protein>
    <recommendedName>
        <fullName evidence="4">Protein hunchback</fullName>
    </recommendedName>
</protein>
<keyword evidence="5" id="KW-0217">Developmental protein</keyword>
<evidence type="ECO:0000259" key="15">
    <source>
        <dbReference type="PROSITE" id="PS50157"/>
    </source>
</evidence>
<evidence type="ECO:0000256" key="9">
    <source>
        <dbReference type="ARBA" id="ARBA00022771"/>
    </source>
</evidence>
<keyword evidence="8" id="KW-0677">Repeat</keyword>
<keyword evidence="9 13" id="KW-0863">Zinc-finger</keyword>
<dbReference type="GO" id="GO:0003677">
    <property type="term" value="F:DNA binding"/>
    <property type="evidence" value="ECO:0007669"/>
    <property type="project" value="UniProtKB-KW"/>
</dbReference>
<feature type="compositionally biased region" description="Low complexity" evidence="14">
    <location>
        <begin position="40"/>
        <end position="52"/>
    </location>
</feature>
<keyword evidence="17" id="KW-1185">Reference proteome</keyword>
<evidence type="ECO:0000256" key="7">
    <source>
        <dbReference type="ARBA" id="ARBA00022723"/>
    </source>
</evidence>
<dbReference type="PANTHER" id="PTHR24392">
    <property type="entry name" value="ZINC FINGER PROTEIN"/>
    <property type="match status" value="1"/>
</dbReference>
<dbReference type="FunFam" id="3.30.160.60:FF:002203">
    <property type="entry name" value="Zinc finger protein 142-like Protein"/>
    <property type="match status" value="1"/>
</dbReference>
<dbReference type="SUPFAM" id="SSF57667">
    <property type="entry name" value="beta-beta-alpha zinc fingers"/>
    <property type="match status" value="2"/>
</dbReference>
<evidence type="ECO:0000256" key="2">
    <source>
        <dbReference type="ARBA" id="ARBA00004123"/>
    </source>
</evidence>
<proteinExistence type="inferred from homology"/>
<dbReference type="Proteomes" id="UP001168821">
    <property type="component" value="Unassembled WGS sequence"/>
</dbReference>
<evidence type="ECO:0000256" key="10">
    <source>
        <dbReference type="ARBA" id="ARBA00022833"/>
    </source>
</evidence>
<evidence type="ECO:0000313" key="16">
    <source>
        <dbReference type="EMBL" id="KAJ3651359.1"/>
    </source>
</evidence>
<dbReference type="PANTHER" id="PTHR24392:SF49">
    <property type="entry name" value="PROTEIN HUNCHBACK"/>
    <property type="match status" value="1"/>
</dbReference>
<dbReference type="InterPro" id="IPR013087">
    <property type="entry name" value="Znf_C2H2_type"/>
</dbReference>
<comment type="function">
    <text evidence="1">Gap class segmentation protein that controls development of head structures.</text>
</comment>
<keyword evidence="11" id="KW-0238">DNA-binding</keyword>
<keyword evidence="10" id="KW-0862">Zinc</keyword>
<evidence type="ECO:0000256" key="14">
    <source>
        <dbReference type="SAM" id="MobiDB-lite"/>
    </source>
</evidence>
<evidence type="ECO:0000313" key="17">
    <source>
        <dbReference type="Proteomes" id="UP001168821"/>
    </source>
</evidence>
<feature type="region of interest" description="Disordered" evidence="14">
    <location>
        <begin position="23"/>
        <end position="52"/>
    </location>
</feature>
<comment type="subcellular location">
    <subcellularLocation>
        <location evidence="2">Nucleus</location>
    </subcellularLocation>
</comment>
<evidence type="ECO:0000256" key="13">
    <source>
        <dbReference type="PROSITE-ProRule" id="PRU00042"/>
    </source>
</evidence>
<keyword evidence="12" id="KW-0539">Nucleus</keyword>
<dbReference type="InterPro" id="IPR036236">
    <property type="entry name" value="Znf_C2H2_sf"/>
</dbReference>
<comment type="caution">
    <text evidence="16">The sequence shown here is derived from an EMBL/GenBank/DDBJ whole genome shotgun (WGS) entry which is preliminary data.</text>
</comment>
<dbReference type="PROSITE" id="PS50157">
    <property type="entry name" value="ZINC_FINGER_C2H2_2"/>
    <property type="match status" value="1"/>
</dbReference>
<reference evidence="16" key="1">
    <citation type="journal article" date="2023" name="G3 (Bethesda)">
        <title>Whole genome assemblies of Zophobas morio and Tenebrio molitor.</title>
        <authorList>
            <person name="Kaur S."/>
            <person name="Stinson S.A."/>
            <person name="diCenzo G.C."/>
        </authorList>
    </citation>
    <scope>NUCLEOTIDE SEQUENCE</scope>
    <source>
        <strain evidence="16">QUZm001</strain>
    </source>
</reference>
<name>A0AA38IC86_9CUCU</name>
<evidence type="ECO:0000256" key="12">
    <source>
        <dbReference type="ARBA" id="ARBA00023242"/>
    </source>
</evidence>
<evidence type="ECO:0000256" key="4">
    <source>
        <dbReference type="ARBA" id="ARBA00013638"/>
    </source>
</evidence>
<gene>
    <name evidence="16" type="ORF">Zmor_017408</name>
</gene>
<evidence type="ECO:0000256" key="1">
    <source>
        <dbReference type="ARBA" id="ARBA00003983"/>
    </source>
</evidence>
<evidence type="ECO:0000256" key="11">
    <source>
        <dbReference type="ARBA" id="ARBA00023125"/>
    </source>
</evidence>
<evidence type="ECO:0000256" key="3">
    <source>
        <dbReference type="ARBA" id="ARBA00007746"/>
    </source>
</evidence>
<dbReference type="SMART" id="SM00355">
    <property type="entry name" value="ZnF_C2H2"/>
    <property type="match status" value="5"/>
</dbReference>
<dbReference type="AlphaFoldDB" id="A0AA38IC86"/>
<organism evidence="16 17">
    <name type="scientific">Zophobas morio</name>
    <dbReference type="NCBI Taxonomy" id="2755281"/>
    <lineage>
        <taxon>Eukaryota</taxon>
        <taxon>Metazoa</taxon>
        <taxon>Ecdysozoa</taxon>
        <taxon>Arthropoda</taxon>
        <taxon>Hexapoda</taxon>
        <taxon>Insecta</taxon>
        <taxon>Pterygota</taxon>
        <taxon>Neoptera</taxon>
        <taxon>Endopterygota</taxon>
        <taxon>Coleoptera</taxon>
        <taxon>Polyphaga</taxon>
        <taxon>Cucujiformia</taxon>
        <taxon>Tenebrionidae</taxon>
        <taxon>Zophobas</taxon>
    </lineage>
</organism>
<sequence>MEAYHCKDCDFKTEVTLVFEQHISEHHGPSRESREETPSEETSSYAASSEDSSIGNYVGATYCFEPNLSLKSVQHTSASTGTEENLQSVSSLKESATYNSDFKQTDEIPLYYCAECSYRSKLKESLKYHIEISHAKKQYACDKCPYKSKHKFYLKAHINNIHLNDEDAKWFRCNKCDFKTKRGTTLKTHVIVKHLDDSEIKWYECGSCSYKSKTKTNLRKHEKIHSKIK</sequence>
<dbReference type="Gene3D" id="3.30.160.60">
    <property type="entry name" value="Classic Zinc Finger"/>
    <property type="match status" value="2"/>
</dbReference>
<feature type="compositionally biased region" description="Basic and acidic residues" evidence="14">
    <location>
        <begin position="23"/>
        <end position="37"/>
    </location>
</feature>
<keyword evidence="7" id="KW-0479">Metal-binding</keyword>
<accession>A0AA38IC86</accession>
<dbReference type="GO" id="GO:0035282">
    <property type="term" value="P:segmentation"/>
    <property type="evidence" value="ECO:0007669"/>
    <property type="project" value="UniProtKB-KW"/>
</dbReference>
<comment type="similarity">
    <text evidence="3">Belongs to the hunchback C2H2-type zinc-finger protein family.</text>
</comment>